<feature type="compositionally biased region" description="Polar residues" evidence="10">
    <location>
        <begin position="352"/>
        <end position="371"/>
    </location>
</feature>
<dbReference type="GO" id="GO:0032266">
    <property type="term" value="F:phosphatidylinositol-3-phosphate binding"/>
    <property type="evidence" value="ECO:0007669"/>
    <property type="project" value="UniProtKB-UniRule"/>
</dbReference>
<dbReference type="Gene3D" id="2.30.30.380">
    <property type="entry name" value="Zn-finger domain of Sec23/24"/>
    <property type="match status" value="2"/>
</dbReference>
<reference evidence="12" key="1">
    <citation type="journal article" date="2023" name="Mol. Phylogenet. Evol.">
        <title>Genome-scale phylogeny and comparative genomics of the fungal order Sordariales.</title>
        <authorList>
            <person name="Hensen N."/>
            <person name="Bonometti L."/>
            <person name="Westerberg I."/>
            <person name="Brannstrom I.O."/>
            <person name="Guillou S."/>
            <person name="Cros-Aarteil S."/>
            <person name="Calhoun S."/>
            <person name="Haridas S."/>
            <person name="Kuo A."/>
            <person name="Mondo S."/>
            <person name="Pangilinan J."/>
            <person name="Riley R."/>
            <person name="LaButti K."/>
            <person name="Andreopoulos B."/>
            <person name="Lipzen A."/>
            <person name="Chen C."/>
            <person name="Yan M."/>
            <person name="Daum C."/>
            <person name="Ng V."/>
            <person name="Clum A."/>
            <person name="Steindorff A."/>
            <person name="Ohm R.A."/>
            <person name="Martin F."/>
            <person name="Silar P."/>
            <person name="Natvig D.O."/>
            <person name="Lalanne C."/>
            <person name="Gautier V."/>
            <person name="Ament-Velasquez S.L."/>
            <person name="Kruys A."/>
            <person name="Hutchinson M.I."/>
            <person name="Powell A.J."/>
            <person name="Barry K."/>
            <person name="Miller A.N."/>
            <person name="Grigoriev I.V."/>
            <person name="Debuchy R."/>
            <person name="Gladieux P."/>
            <person name="Hiltunen Thoren M."/>
            <person name="Johannesson H."/>
        </authorList>
    </citation>
    <scope>NUCLEOTIDE SEQUENCE</scope>
    <source>
        <strain evidence="12">PSN293</strain>
    </source>
</reference>
<reference evidence="12" key="2">
    <citation type="submission" date="2023-05" db="EMBL/GenBank/DDBJ databases">
        <authorList>
            <consortium name="Lawrence Berkeley National Laboratory"/>
            <person name="Steindorff A."/>
            <person name="Hensen N."/>
            <person name="Bonometti L."/>
            <person name="Westerberg I."/>
            <person name="Brannstrom I.O."/>
            <person name="Guillou S."/>
            <person name="Cros-Aarteil S."/>
            <person name="Calhoun S."/>
            <person name="Haridas S."/>
            <person name="Kuo A."/>
            <person name="Mondo S."/>
            <person name="Pangilinan J."/>
            <person name="Riley R."/>
            <person name="Labutti K."/>
            <person name="Andreopoulos B."/>
            <person name="Lipzen A."/>
            <person name="Chen C."/>
            <person name="Yanf M."/>
            <person name="Daum C."/>
            <person name="Ng V."/>
            <person name="Clum A."/>
            <person name="Ohm R."/>
            <person name="Martin F."/>
            <person name="Silar P."/>
            <person name="Natvig D."/>
            <person name="Lalanne C."/>
            <person name="Gautier V."/>
            <person name="Ament-Velasquez S.L."/>
            <person name="Kruys A."/>
            <person name="Hutchinson M.I."/>
            <person name="Powell A.J."/>
            <person name="Barry K."/>
            <person name="Miller A.N."/>
            <person name="Grigoriev I.V."/>
            <person name="Debuchy R."/>
            <person name="Gladieux P."/>
            <person name="Thoren M.H."/>
            <person name="Johannesson H."/>
        </authorList>
    </citation>
    <scope>NUCLEOTIDE SEQUENCE</scope>
    <source>
        <strain evidence="12">PSN293</strain>
    </source>
</reference>
<keyword evidence="8" id="KW-0175">Coiled coil</keyword>
<feature type="region of interest" description="Disordered" evidence="10">
    <location>
        <begin position="345"/>
        <end position="377"/>
    </location>
</feature>
<evidence type="ECO:0000256" key="4">
    <source>
        <dbReference type="ARBA" id="ARBA00022753"/>
    </source>
</evidence>
<keyword evidence="9" id="KW-0963">Cytoplasm</keyword>
<feature type="region of interest" description="Disordered" evidence="10">
    <location>
        <begin position="100"/>
        <end position="136"/>
    </location>
</feature>
<evidence type="ECO:0000256" key="2">
    <source>
        <dbReference type="ARBA" id="ARBA00022448"/>
    </source>
</evidence>
<dbReference type="SUPFAM" id="SSF46785">
    <property type="entry name" value="Winged helix' DNA-binding domain"/>
    <property type="match status" value="1"/>
</dbReference>
<gene>
    <name evidence="12" type="ORF">QBC37DRAFT_423245</name>
</gene>
<evidence type="ECO:0000313" key="13">
    <source>
        <dbReference type="Proteomes" id="UP001301769"/>
    </source>
</evidence>
<evidence type="ECO:0000256" key="5">
    <source>
        <dbReference type="ARBA" id="ARBA00022771"/>
    </source>
</evidence>
<proteinExistence type="inferred from homology"/>
<dbReference type="InterPro" id="IPR037855">
    <property type="entry name" value="Vps36"/>
</dbReference>
<dbReference type="Pfam" id="PF16988">
    <property type="entry name" value="Vps36-NZF-N"/>
    <property type="match status" value="1"/>
</dbReference>
<dbReference type="EMBL" id="MU858111">
    <property type="protein sequence ID" value="KAK4213272.1"/>
    <property type="molecule type" value="Genomic_DNA"/>
</dbReference>
<keyword evidence="7 9" id="KW-0653">Protein transport</keyword>
<dbReference type="SUPFAM" id="SSF90209">
    <property type="entry name" value="Ran binding protein zinc finger-like"/>
    <property type="match status" value="1"/>
</dbReference>
<dbReference type="InterPro" id="IPR036388">
    <property type="entry name" value="WH-like_DNA-bd_sf"/>
</dbReference>
<dbReference type="GO" id="GO:0031902">
    <property type="term" value="C:late endosome membrane"/>
    <property type="evidence" value="ECO:0007669"/>
    <property type="project" value="UniProtKB-UniRule"/>
</dbReference>
<dbReference type="InterPro" id="IPR011993">
    <property type="entry name" value="PH-like_dom_sf"/>
</dbReference>
<dbReference type="InterPro" id="IPR021648">
    <property type="entry name" value="GLUE_dom"/>
</dbReference>
<evidence type="ECO:0000256" key="10">
    <source>
        <dbReference type="SAM" id="MobiDB-lite"/>
    </source>
</evidence>
<dbReference type="Gene3D" id="6.10.140.260">
    <property type="match status" value="1"/>
</dbReference>
<evidence type="ECO:0000256" key="1">
    <source>
        <dbReference type="ARBA" id="ARBA00009697"/>
    </source>
</evidence>
<comment type="caution">
    <text evidence="12">The sequence shown here is derived from an EMBL/GenBank/DDBJ whole genome shotgun (WGS) entry which is preliminary data.</text>
</comment>
<feature type="domain" description="GLUE N-terminal" evidence="11">
    <location>
        <begin position="6"/>
        <end position="347"/>
    </location>
</feature>
<dbReference type="FunFam" id="1.10.10.10:FF:000165">
    <property type="entry name" value="Vacuolar protein sorting protein (Vps36)"/>
    <property type="match status" value="1"/>
</dbReference>
<keyword evidence="6" id="KW-0862">Zinc</keyword>
<dbReference type="Pfam" id="PF04157">
    <property type="entry name" value="EAP30"/>
    <property type="match status" value="1"/>
</dbReference>
<dbReference type="SUPFAM" id="SSF50729">
    <property type="entry name" value="PH domain-like"/>
    <property type="match status" value="2"/>
</dbReference>
<evidence type="ECO:0000256" key="8">
    <source>
        <dbReference type="ARBA" id="ARBA00023054"/>
    </source>
</evidence>
<dbReference type="FunFam" id="1.10.10.10:FF:000527">
    <property type="entry name" value="Vacuolar protein sorting protein (Vps36), putative"/>
    <property type="match status" value="1"/>
</dbReference>
<organism evidence="12 13">
    <name type="scientific">Rhypophila decipiens</name>
    <dbReference type="NCBI Taxonomy" id="261697"/>
    <lineage>
        <taxon>Eukaryota</taxon>
        <taxon>Fungi</taxon>
        <taxon>Dikarya</taxon>
        <taxon>Ascomycota</taxon>
        <taxon>Pezizomycotina</taxon>
        <taxon>Sordariomycetes</taxon>
        <taxon>Sordariomycetidae</taxon>
        <taxon>Sordariales</taxon>
        <taxon>Naviculisporaceae</taxon>
        <taxon>Rhypophila</taxon>
    </lineage>
</organism>
<dbReference type="InterPro" id="IPR036443">
    <property type="entry name" value="Znf_RanBP2_sf"/>
</dbReference>
<dbReference type="AlphaFoldDB" id="A0AAN6YAX6"/>
<accession>A0AAN6YAX6</accession>
<evidence type="ECO:0000256" key="7">
    <source>
        <dbReference type="ARBA" id="ARBA00022927"/>
    </source>
</evidence>
<dbReference type="GO" id="GO:0043328">
    <property type="term" value="P:protein transport to vacuole involved in ubiquitin-dependent protein catabolic process via the multivesicular body sorting pathway"/>
    <property type="evidence" value="ECO:0007669"/>
    <property type="project" value="UniProtKB-UniRule"/>
</dbReference>
<keyword evidence="13" id="KW-1185">Reference proteome</keyword>
<evidence type="ECO:0000256" key="3">
    <source>
        <dbReference type="ARBA" id="ARBA00022723"/>
    </source>
</evidence>
<protein>
    <recommendedName>
        <fullName evidence="9">Vacuolar protein-sorting-associated protein 36</fullName>
    </recommendedName>
    <alternativeName>
        <fullName evidence="9">ESCRT-II complex subunit VPS36</fullName>
    </alternativeName>
</protein>
<dbReference type="PROSITE" id="PS51495">
    <property type="entry name" value="GLUE"/>
    <property type="match status" value="1"/>
</dbReference>
<dbReference type="InterPro" id="IPR001876">
    <property type="entry name" value="Znf_RanBP2"/>
</dbReference>
<sequence length="678" mass="73344">MFLKQIDLTTALRPSYLPDEDLLFVQDNVGLYEGKYKLPNHQNGQVYLTSHRICYVDKAEPRRHSVAVDLKDVDRYEFYAGFLKSSAKITLVPKAAKRSSLQPRSPGIGSFSTRSAGGTPNPASSQADSYRAPPVDPTPTTTATWVCTICSFSNPVPSNFDPATATAHTPLPPCLACGIKPTLAHVLKATISNATSRQNAAPPALYTPLPIRPRPQAPELSAQIGGGSPSITAPRVSPQASDPDASFQCPRCTFLNHPSLLACEICGAPLISHDLPSQIASPVGLRSETDSPGPFLNPTIASLSNKSQDTAAESVKLSFRGGGEKIFYERLKGSMTQRKWLLHGAPPIPKSVSRSDTASPLPGNNHNSSLDPSALPTEPPLRAKIAGIAGLEHHSKAMRKNNELVIGSAFEDLEALMASAKEMVALAETFARQVNNGKGGSSTSESALLAESASQLGLITTKDIVGGTSSKNDSLYLSELARTLAEFLSDDARGVLRKAGGIISLVDLWAMFNRARGGVELVSPADFEKAANLWEKLGLPVRLRTFKSGVKVVQGSDRTDEHTIRSLLSWLKDLHDLPPDEYSLVGFGRQEVTWDWREFGRGVTARDVAERFGWSIGVAEEELEMAEEKGYLCREEGIEGLRFWENFIDTGEGKGYAAWTKKKDQEISLKLLEDAGLL</sequence>
<feature type="compositionally biased region" description="Polar residues" evidence="10">
    <location>
        <begin position="110"/>
        <end position="128"/>
    </location>
</feature>
<dbReference type="Gene3D" id="1.10.10.10">
    <property type="entry name" value="Winged helix-like DNA-binding domain superfamily/Winged helix DNA-binding domain"/>
    <property type="match status" value="2"/>
</dbReference>
<dbReference type="SMART" id="SM00547">
    <property type="entry name" value="ZnF_RBZ"/>
    <property type="match status" value="1"/>
</dbReference>
<dbReference type="PANTHER" id="PTHR13128">
    <property type="entry name" value="VACUOLAR PROTEIN-SORTING-ASSOCIATED PROTEIN 36"/>
    <property type="match status" value="1"/>
</dbReference>
<dbReference type="GO" id="GO:0008270">
    <property type="term" value="F:zinc ion binding"/>
    <property type="evidence" value="ECO:0007669"/>
    <property type="project" value="UniProtKB-KW"/>
</dbReference>
<dbReference type="Pfam" id="PF11605">
    <property type="entry name" value="Vps36_ESCRT-II"/>
    <property type="match status" value="1"/>
</dbReference>
<dbReference type="GO" id="GO:0043130">
    <property type="term" value="F:ubiquitin binding"/>
    <property type="evidence" value="ECO:0007669"/>
    <property type="project" value="UniProtKB-UniRule"/>
</dbReference>
<evidence type="ECO:0000256" key="6">
    <source>
        <dbReference type="ARBA" id="ARBA00022833"/>
    </source>
</evidence>
<evidence type="ECO:0000313" key="12">
    <source>
        <dbReference type="EMBL" id="KAK4213272.1"/>
    </source>
</evidence>
<comment type="subunit">
    <text evidence="9">Component of the endosomal sorting complex required for transport II (ESCRT-II).</text>
</comment>
<dbReference type="PANTHER" id="PTHR13128:SF12">
    <property type="entry name" value="VACUOLAR PROTEIN-SORTING-ASSOCIATED PROTEIN 36"/>
    <property type="match status" value="1"/>
</dbReference>
<keyword evidence="4 9" id="KW-0967">Endosome</keyword>
<comment type="function">
    <text evidence="9">Component of the ESCRT-II complex (endosomal sorting complex required for transport II), which is required for multivesicular body (MVB) formation and sorting of endosomal cargo proteins into MVBs.</text>
</comment>
<dbReference type="Gene3D" id="2.30.29.30">
    <property type="entry name" value="Pleckstrin-homology domain (PH domain)/Phosphotyrosine-binding domain (PTB)"/>
    <property type="match status" value="2"/>
</dbReference>
<comment type="subcellular location">
    <subcellularLocation>
        <location evidence="9">Cytoplasm</location>
    </subcellularLocation>
    <subcellularLocation>
        <location evidence="9">Endosome</location>
    </subcellularLocation>
</comment>
<dbReference type="InterPro" id="IPR040608">
    <property type="entry name" value="Snf8/Vps36"/>
</dbReference>
<comment type="similarity">
    <text evidence="1 9">Belongs to the VPS36 family.</text>
</comment>
<dbReference type="Proteomes" id="UP001301769">
    <property type="component" value="Unassembled WGS sequence"/>
</dbReference>
<name>A0AAN6YAX6_9PEZI</name>
<dbReference type="InterPro" id="IPR031558">
    <property type="entry name" value="Vps36-NZF-N"/>
</dbReference>
<evidence type="ECO:0000259" key="11">
    <source>
        <dbReference type="PROSITE" id="PS51495"/>
    </source>
</evidence>
<keyword evidence="3" id="KW-0479">Metal-binding</keyword>
<dbReference type="InterPro" id="IPR036390">
    <property type="entry name" value="WH_DNA-bd_sf"/>
</dbReference>
<keyword evidence="5" id="KW-0863">Zinc-finger</keyword>
<dbReference type="GO" id="GO:0000814">
    <property type="term" value="C:ESCRT II complex"/>
    <property type="evidence" value="ECO:0007669"/>
    <property type="project" value="UniProtKB-UniRule"/>
</dbReference>
<keyword evidence="2 9" id="KW-0813">Transport</keyword>
<evidence type="ECO:0000256" key="9">
    <source>
        <dbReference type="RuleBase" id="RU367095"/>
    </source>
</evidence>